<accession>A0A9P4QJK1</accession>
<organism evidence="2 3">
    <name type="scientific">Polychaeton citri CBS 116435</name>
    <dbReference type="NCBI Taxonomy" id="1314669"/>
    <lineage>
        <taxon>Eukaryota</taxon>
        <taxon>Fungi</taxon>
        <taxon>Dikarya</taxon>
        <taxon>Ascomycota</taxon>
        <taxon>Pezizomycotina</taxon>
        <taxon>Dothideomycetes</taxon>
        <taxon>Dothideomycetidae</taxon>
        <taxon>Capnodiales</taxon>
        <taxon>Capnodiaceae</taxon>
        <taxon>Polychaeton</taxon>
    </lineage>
</organism>
<proteinExistence type="predicted"/>
<feature type="region of interest" description="Disordered" evidence="1">
    <location>
        <begin position="23"/>
        <end position="58"/>
    </location>
</feature>
<dbReference type="Proteomes" id="UP000799441">
    <property type="component" value="Unassembled WGS sequence"/>
</dbReference>
<dbReference type="EMBL" id="MU003765">
    <property type="protein sequence ID" value="KAF2726071.1"/>
    <property type="molecule type" value="Genomic_DNA"/>
</dbReference>
<evidence type="ECO:0000313" key="2">
    <source>
        <dbReference type="EMBL" id="KAF2726071.1"/>
    </source>
</evidence>
<protein>
    <submittedName>
        <fullName evidence="2">Uncharacterized protein</fullName>
    </submittedName>
</protein>
<sequence>MALLFAATATRRTRESVIFHRRDPLGTDQAREPPATPAHQAFQHRQASPMNDRKQPYRPRHTGMRDGAAELVTLARVALPWEFLRIEKQGFHHRGLWLSQHPSKRILPQDRTSDTACNRTLGTVRLEDRVASASFSPPRSRIGKIPISTAGSNFDCVRQGFKNSNIARQSIKERLCAACSVQRAAGRPRHRRRGIDATGAGAGAGAGADAAPACERRALHVRTPSYPRMSICL</sequence>
<keyword evidence="3" id="KW-1185">Reference proteome</keyword>
<evidence type="ECO:0000313" key="3">
    <source>
        <dbReference type="Proteomes" id="UP000799441"/>
    </source>
</evidence>
<name>A0A9P4QJK1_9PEZI</name>
<feature type="region of interest" description="Disordered" evidence="1">
    <location>
        <begin position="187"/>
        <end position="208"/>
    </location>
</feature>
<dbReference type="AlphaFoldDB" id="A0A9P4QJK1"/>
<evidence type="ECO:0000256" key="1">
    <source>
        <dbReference type="SAM" id="MobiDB-lite"/>
    </source>
</evidence>
<gene>
    <name evidence="2" type="ORF">K431DRAFT_342325</name>
</gene>
<comment type="caution">
    <text evidence="2">The sequence shown here is derived from an EMBL/GenBank/DDBJ whole genome shotgun (WGS) entry which is preliminary data.</text>
</comment>
<reference evidence="2" key="1">
    <citation type="journal article" date="2020" name="Stud. Mycol.">
        <title>101 Dothideomycetes genomes: a test case for predicting lifestyles and emergence of pathogens.</title>
        <authorList>
            <person name="Haridas S."/>
            <person name="Albert R."/>
            <person name="Binder M."/>
            <person name="Bloem J."/>
            <person name="Labutti K."/>
            <person name="Salamov A."/>
            <person name="Andreopoulos B."/>
            <person name="Baker S."/>
            <person name="Barry K."/>
            <person name="Bills G."/>
            <person name="Bluhm B."/>
            <person name="Cannon C."/>
            <person name="Castanera R."/>
            <person name="Culley D."/>
            <person name="Daum C."/>
            <person name="Ezra D."/>
            <person name="Gonzalez J."/>
            <person name="Henrissat B."/>
            <person name="Kuo A."/>
            <person name="Liang C."/>
            <person name="Lipzen A."/>
            <person name="Lutzoni F."/>
            <person name="Magnuson J."/>
            <person name="Mondo S."/>
            <person name="Nolan M."/>
            <person name="Ohm R."/>
            <person name="Pangilinan J."/>
            <person name="Park H.-J."/>
            <person name="Ramirez L."/>
            <person name="Alfaro M."/>
            <person name="Sun H."/>
            <person name="Tritt A."/>
            <person name="Yoshinaga Y."/>
            <person name="Zwiers L.-H."/>
            <person name="Turgeon B."/>
            <person name="Goodwin S."/>
            <person name="Spatafora J."/>
            <person name="Crous P."/>
            <person name="Grigoriev I."/>
        </authorList>
    </citation>
    <scope>NUCLEOTIDE SEQUENCE</scope>
    <source>
        <strain evidence="2">CBS 116435</strain>
    </source>
</reference>